<dbReference type="STRING" id="644223.C4QWN0"/>
<evidence type="ECO:0000256" key="7">
    <source>
        <dbReference type="ARBA" id="ARBA00023136"/>
    </source>
</evidence>
<dbReference type="Proteomes" id="UP000000314">
    <property type="component" value="Chromosome 1"/>
</dbReference>
<gene>
    <name evidence="10" type="ordered locus">PAS_chr1-1_0491</name>
</gene>
<protein>
    <recommendedName>
        <fullName evidence="3">Signal peptidase complex subunit 1</fullName>
    </recommendedName>
</protein>
<dbReference type="PANTHER" id="PTHR13202">
    <property type="entry name" value="MICROSOMAL SIGNAL PEPTIDASE 12 KDA SUBUNIT"/>
    <property type="match status" value="1"/>
</dbReference>
<reference evidence="10 11" key="1">
    <citation type="journal article" date="2009" name="Nat. Biotechnol.">
        <title>Genome sequence of the recombinant protein production host Pichia pastoris.</title>
        <authorList>
            <person name="De Schutter K."/>
            <person name="Lin Y.C."/>
            <person name="Tiels P."/>
            <person name="Van Hecke A."/>
            <person name="Glinka S."/>
            <person name="Weber-Lehmann J."/>
            <person name="Rouze P."/>
            <person name="Van de Peer Y."/>
            <person name="Callewaert N."/>
        </authorList>
    </citation>
    <scope>NUCLEOTIDE SEQUENCE [LARGE SCALE GENOMIC DNA]</scope>
    <source>
        <strain evidence="11">GS115 / ATCC 20864</strain>
    </source>
</reference>
<evidence type="ECO:0000313" key="10">
    <source>
        <dbReference type="EMBL" id="CAY67653.1"/>
    </source>
</evidence>
<keyword evidence="6 9" id="KW-1133">Transmembrane helix</keyword>
<dbReference type="AlphaFoldDB" id="C4QWN0"/>
<dbReference type="PANTHER" id="PTHR13202:SF0">
    <property type="entry name" value="SIGNAL PEPTIDASE COMPLEX SUBUNIT 1"/>
    <property type="match status" value="1"/>
</dbReference>
<keyword evidence="4 9" id="KW-0812">Transmembrane</keyword>
<comment type="similarity">
    <text evidence="2">Belongs to the SPCS1 family.</text>
</comment>
<keyword evidence="5" id="KW-0256">Endoplasmic reticulum</keyword>
<feature type="transmembrane region" description="Helical" evidence="9">
    <location>
        <begin position="77"/>
        <end position="100"/>
    </location>
</feature>
<keyword evidence="11" id="KW-1185">Reference proteome</keyword>
<evidence type="ECO:0000256" key="9">
    <source>
        <dbReference type="SAM" id="Phobius"/>
    </source>
</evidence>
<dbReference type="eggNOG" id="KOG4112">
    <property type="taxonomic scope" value="Eukaryota"/>
</dbReference>
<dbReference type="KEGG" id="ppa:PAS_chr1-1_0491"/>
<evidence type="ECO:0000256" key="8">
    <source>
        <dbReference type="ARBA" id="ARBA00045204"/>
    </source>
</evidence>
<dbReference type="GO" id="GO:0006465">
    <property type="term" value="P:signal peptide processing"/>
    <property type="evidence" value="ECO:0007669"/>
    <property type="project" value="InterPro"/>
</dbReference>
<evidence type="ECO:0000256" key="2">
    <source>
        <dbReference type="ARBA" id="ARBA00005245"/>
    </source>
</evidence>
<keyword evidence="7 9" id="KW-0472">Membrane</keyword>
<organism evidence="10 11">
    <name type="scientific">Komagataella phaffii (strain GS115 / ATCC 20864)</name>
    <name type="common">Yeast</name>
    <name type="synonym">Pichia pastoris</name>
    <dbReference type="NCBI Taxonomy" id="644223"/>
    <lineage>
        <taxon>Eukaryota</taxon>
        <taxon>Fungi</taxon>
        <taxon>Dikarya</taxon>
        <taxon>Ascomycota</taxon>
        <taxon>Saccharomycotina</taxon>
        <taxon>Pichiomycetes</taxon>
        <taxon>Pichiales</taxon>
        <taxon>Pichiaceae</taxon>
        <taxon>Komagataella</taxon>
    </lineage>
</organism>
<dbReference type="InParanoid" id="C4QWN0"/>
<dbReference type="HOGENOM" id="CLU_134505_2_1_1"/>
<dbReference type="GO" id="GO:0005787">
    <property type="term" value="C:signal peptidase complex"/>
    <property type="evidence" value="ECO:0007669"/>
    <property type="project" value="InterPro"/>
</dbReference>
<evidence type="ECO:0000256" key="3">
    <source>
        <dbReference type="ARBA" id="ARBA00017059"/>
    </source>
</evidence>
<dbReference type="InterPro" id="IPR009542">
    <property type="entry name" value="Spc1/SPCS1"/>
</dbReference>
<comment type="subcellular location">
    <subcellularLocation>
        <location evidence="1">Endoplasmic reticulum membrane</location>
        <topology evidence="1">Multi-pass membrane protein</topology>
    </subcellularLocation>
</comment>
<dbReference type="GO" id="GO:0045047">
    <property type="term" value="P:protein targeting to ER"/>
    <property type="evidence" value="ECO:0007669"/>
    <property type="project" value="TreeGrafter"/>
</dbReference>
<evidence type="ECO:0000256" key="4">
    <source>
        <dbReference type="ARBA" id="ARBA00022692"/>
    </source>
</evidence>
<comment type="function">
    <text evidence="8">Component of the signal peptidase complex (SPC) which catalyzes the cleavage of N-terminal signal sequences from nascent proteins as they are translocated into the lumen of the endoplasmic reticulum. Dispensable for SPC enzymatic activity.</text>
</comment>
<evidence type="ECO:0000256" key="1">
    <source>
        <dbReference type="ARBA" id="ARBA00004477"/>
    </source>
</evidence>
<proteinExistence type="inferred from homology"/>
<dbReference type="GeneID" id="8197930"/>
<evidence type="ECO:0000256" key="5">
    <source>
        <dbReference type="ARBA" id="ARBA00022824"/>
    </source>
</evidence>
<feature type="transmembrane region" description="Helical" evidence="9">
    <location>
        <begin position="53"/>
        <end position="71"/>
    </location>
</feature>
<evidence type="ECO:0000313" key="11">
    <source>
        <dbReference type="Proteomes" id="UP000000314"/>
    </source>
</evidence>
<evidence type="ECO:0000256" key="6">
    <source>
        <dbReference type="ARBA" id="ARBA00022989"/>
    </source>
</evidence>
<accession>C4QWN0</accession>
<dbReference type="OMA" id="CTHHQNL"/>
<dbReference type="Pfam" id="PF06645">
    <property type="entry name" value="SPC12"/>
    <property type="match status" value="1"/>
</dbReference>
<dbReference type="RefSeq" id="XP_002489934.1">
    <property type="nucleotide sequence ID" value="XM_002489889.1"/>
</dbReference>
<name>C4QWN0_KOMPG</name>
<dbReference type="OrthoDB" id="263893at2759"/>
<dbReference type="EMBL" id="FN392319">
    <property type="protein sequence ID" value="CAY67653.1"/>
    <property type="molecule type" value="Genomic_DNA"/>
</dbReference>
<sequence>MHSKFRWVCVDTQFCTHHQNLSPFSYISNPSPMSFSYLEGNIDFKGQELANRITKKLITFGAIISFLVGFLSDNILYTVYTFAAFGLLTASLVIPPFSFYKKNPVTWLPKKSKIEIQH</sequence>